<reference evidence="2" key="1">
    <citation type="journal article" date="2020" name="mSystems">
        <title>Genome- and Community-Level Interaction Insights into Carbon Utilization and Element Cycling Functions of Hydrothermarchaeota in Hydrothermal Sediment.</title>
        <authorList>
            <person name="Zhou Z."/>
            <person name="Liu Y."/>
            <person name="Xu W."/>
            <person name="Pan J."/>
            <person name="Luo Z.H."/>
            <person name="Li M."/>
        </authorList>
    </citation>
    <scope>NUCLEOTIDE SEQUENCE [LARGE SCALE GENOMIC DNA]</scope>
    <source>
        <strain evidence="2">SpSt-637</strain>
        <strain evidence="1">SpSt-667</strain>
    </source>
</reference>
<comment type="caution">
    <text evidence="2">The sequence shown here is derived from an EMBL/GenBank/DDBJ whole genome shotgun (WGS) entry which is preliminary data.</text>
</comment>
<sequence length="222" mass="25588">MAVEDWKTYKYSQVELKKDVRDEVHEFLTKVFNTYMVRLPPNIFKQLDIVRDKLVTLTTRFNNDNYAEFCETFSKIYRLIILDKDVGGEIKNAIRELSEKTNNFFASKGMSLCVRELSYNVLRIKVLFESSPLKDALVAVESEGRVVASTKTSDNGVCSIEVPEGKYTVYVYKYVKGGQYVYEEKTVNVPVDSEVLFDIKETKSDTEIVRERGGRPIIKEIS</sequence>
<accession>A0A7C4NP04</accession>
<dbReference type="AlphaFoldDB" id="A0A7C4NP04"/>
<organism evidence="2">
    <name type="scientific">Ignisphaera aggregans</name>
    <dbReference type="NCBI Taxonomy" id="334771"/>
    <lineage>
        <taxon>Archaea</taxon>
        <taxon>Thermoproteota</taxon>
        <taxon>Thermoprotei</taxon>
        <taxon>Desulfurococcales</taxon>
        <taxon>Desulfurococcaceae</taxon>
        <taxon>Ignisphaera</taxon>
    </lineage>
</organism>
<dbReference type="InterPro" id="IPR013783">
    <property type="entry name" value="Ig-like_fold"/>
</dbReference>
<dbReference type="EMBL" id="DTBD01000012">
    <property type="protein sequence ID" value="HGQ63970.1"/>
    <property type="molecule type" value="Genomic_DNA"/>
</dbReference>
<dbReference type="SUPFAM" id="SSF49478">
    <property type="entry name" value="Cna protein B-type domain"/>
    <property type="match status" value="1"/>
</dbReference>
<proteinExistence type="predicted"/>
<evidence type="ECO:0000313" key="2">
    <source>
        <dbReference type="EMBL" id="HGQ63970.1"/>
    </source>
</evidence>
<name>A0A7C4NP04_9CREN</name>
<gene>
    <name evidence="2" type="ORF">ENU08_01845</name>
    <name evidence="1" type="ORF">ENU41_02995</name>
</gene>
<dbReference type="EMBL" id="DTCK01000016">
    <property type="protein sequence ID" value="HGQ35627.1"/>
    <property type="molecule type" value="Genomic_DNA"/>
</dbReference>
<protein>
    <recommendedName>
        <fullName evidence="3">Carboxypeptidase regulatory-like domain-containing protein</fullName>
    </recommendedName>
</protein>
<dbReference type="Gene3D" id="2.60.40.10">
    <property type="entry name" value="Immunoglobulins"/>
    <property type="match status" value="1"/>
</dbReference>
<evidence type="ECO:0000313" key="1">
    <source>
        <dbReference type="EMBL" id="HGQ35627.1"/>
    </source>
</evidence>
<evidence type="ECO:0008006" key="3">
    <source>
        <dbReference type="Google" id="ProtNLM"/>
    </source>
</evidence>